<accession>A0A3L8Q2K3</accession>
<keyword evidence="7" id="KW-0784">Thiamine biosynthesis</keyword>
<feature type="domain" description="Pyridoxamine kinase/Phosphomethylpyrimidine kinase" evidence="10">
    <location>
        <begin position="24"/>
        <end position="281"/>
    </location>
</feature>
<evidence type="ECO:0000259" key="9">
    <source>
        <dbReference type="Pfam" id="PF02581"/>
    </source>
</evidence>
<dbReference type="Proteomes" id="UP000281474">
    <property type="component" value="Unassembled WGS sequence"/>
</dbReference>
<organism evidence="11 12">
    <name type="scientific">Parashewanella curva</name>
    <dbReference type="NCBI Taxonomy" id="2338552"/>
    <lineage>
        <taxon>Bacteria</taxon>
        <taxon>Pseudomonadati</taxon>
        <taxon>Pseudomonadota</taxon>
        <taxon>Gammaproteobacteria</taxon>
        <taxon>Alteromonadales</taxon>
        <taxon>Shewanellaceae</taxon>
        <taxon>Parashewanella</taxon>
    </lineage>
</organism>
<evidence type="ECO:0000256" key="2">
    <source>
        <dbReference type="ARBA" id="ARBA00004948"/>
    </source>
</evidence>
<dbReference type="Gene3D" id="3.40.1190.20">
    <property type="match status" value="1"/>
</dbReference>
<evidence type="ECO:0000256" key="5">
    <source>
        <dbReference type="ARBA" id="ARBA00022723"/>
    </source>
</evidence>
<dbReference type="UniPathway" id="UPA00060">
    <property type="reaction ID" value="UER00138"/>
</dbReference>
<keyword evidence="5" id="KW-0479">Metal-binding</keyword>
<evidence type="ECO:0000256" key="6">
    <source>
        <dbReference type="ARBA" id="ARBA00022842"/>
    </source>
</evidence>
<dbReference type="OrthoDB" id="9810880at2"/>
<dbReference type="PANTHER" id="PTHR20858">
    <property type="entry name" value="PHOSPHOMETHYLPYRIMIDINE KINASE"/>
    <property type="match status" value="1"/>
</dbReference>
<dbReference type="GO" id="GO:0009229">
    <property type="term" value="P:thiamine diphosphate biosynthetic process"/>
    <property type="evidence" value="ECO:0007669"/>
    <property type="project" value="UniProtKB-UniPathway"/>
</dbReference>
<dbReference type="InterPro" id="IPR013785">
    <property type="entry name" value="Aldolase_TIM"/>
</dbReference>
<keyword evidence="6" id="KW-0460">Magnesium</keyword>
<evidence type="ECO:0000256" key="1">
    <source>
        <dbReference type="ARBA" id="ARBA00001946"/>
    </source>
</evidence>
<dbReference type="InterPro" id="IPR029056">
    <property type="entry name" value="Ribokinase-like"/>
</dbReference>
<dbReference type="FunFam" id="3.20.20.70:FF:000064">
    <property type="entry name" value="Thiamine-phosphate synthase"/>
    <property type="match status" value="1"/>
</dbReference>
<evidence type="ECO:0000256" key="8">
    <source>
        <dbReference type="ARBA" id="ARBA00023268"/>
    </source>
</evidence>
<dbReference type="GO" id="GO:0008972">
    <property type="term" value="F:phosphomethylpyrimidine kinase activity"/>
    <property type="evidence" value="ECO:0007669"/>
    <property type="project" value="InterPro"/>
</dbReference>
<evidence type="ECO:0000256" key="3">
    <source>
        <dbReference type="ARBA" id="ARBA00012135"/>
    </source>
</evidence>
<dbReference type="RefSeq" id="WP_121837450.1">
    <property type="nucleotide sequence ID" value="NZ_ML014756.1"/>
</dbReference>
<feature type="domain" description="Thiamine phosphate synthase/TenI" evidence="9">
    <location>
        <begin position="329"/>
        <end position="503"/>
    </location>
</feature>
<dbReference type="EC" id="2.7.1.49" evidence="3"/>
<dbReference type="CDD" id="cd00564">
    <property type="entry name" value="TMP_TenI"/>
    <property type="match status" value="1"/>
</dbReference>
<comment type="caution">
    <text evidence="11">The sequence shown here is derived from an EMBL/GenBank/DDBJ whole genome shotgun (WGS) entry which is preliminary data.</text>
</comment>
<name>A0A3L8Q2K3_9GAMM</name>
<dbReference type="EMBL" id="QZEI01000005">
    <property type="protein sequence ID" value="RLV61188.1"/>
    <property type="molecule type" value="Genomic_DNA"/>
</dbReference>
<keyword evidence="4" id="KW-0808">Transferase</keyword>
<dbReference type="InterPro" id="IPR013749">
    <property type="entry name" value="PM/HMP-P_kinase-1"/>
</dbReference>
<evidence type="ECO:0000313" key="12">
    <source>
        <dbReference type="Proteomes" id="UP000281474"/>
    </source>
</evidence>
<dbReference type="SUPFAM" id="SSF51391">
    <property type="entry name" value="Thiamin phosphate synthase"/>
    <property type="match status" value="1"/>
</dbReference>
<dbReference type="GO" id="GO:0009228">
    <property type="term" value="P:thiamine biosynthetic process"/>
    <property type="evidence" value="ECO:0007669"/>
    <property type="project" value="UniProtKB-KW"/>
</dbReference>
<dbReference type="SUPFAM" id="SSF53613">
    <property type="entry name" value="Ribokinase-like"/>
    <property type="match status" value="1"/>
</dbReference>
<dbReference type="GO" id="GO:0008902">
    <property type="term" value="F:hydroxymethylpyrimidine kinase activity"/>
    <property type="evidence" value="ECO:0007669"/>
    <property type="project" value="UniProtKB-EC"/>
</dbReference>
<gene>
    <name evidence="11" type="ORF">D5018_02725</name>
</gene>
<evidence type="ECO:0000259" key="10">
    <source>
        <dbReference type="Pfam" id="PF08543"/>
    </source>
</evidence>
<dbReference type="InterPro" id="IPR004399">
    <property type="entry name" value="HMP/HMP-P_kinase_dom"/>
</dbReference>
<dbReference type="InterPro" id="IPR036206">
    <property type="entry name" value="ThiamineP_synth_sf"/>
</dbReference>
<protein>
    <recommendedName>
        <fullName evidence="3">hydroxymethylpyrimidine kinase</fullName>
        <ecNumber evidence="3">2.7.1.49</ecNumber>
    </recommendedName>
</protein>
<comment type="pathway">
    <text evidence="2">Cofactor biosynthesis; thiamine diphosphate biosynthesis.</text>
</comment>
<evidence type="ECO:0000256" key="7">
    <source>
        <dbReference type="ARBA" id="ARBA00022977"/>
    </source>
</evidence>
<dbReference type="Pfam" id="PF08543">
    <property type="entry name" value="Phos_pyr_kin"/>
    <property type="match status" value="1"/>
</dbReference>
<evidence type="ECO:0000313" key="11">
    <source>
        <dbReference type="EMBL" id="RLV61188.1"/>
    </source>
</evidence>
<comment type="cofactor">
    <cofactor evidence="1">
        <name>Mg(2+)</name>
        <dbReference type="ChEBI" id="CHEBI:18420"/>
    </cofactor>
</comment>
<proteinExistence type="predicted"/>
<dbReference type="CDD" id="cd01169">
    <property type="entry name" value="HMPP_kinase"/>
    <property type="match status" value="1"/>
</dbReference>
<dbReference type="AlphaFoldDB" id="A0A3L8Q2K3"/>
<keyword evidence="8" id="KW-0511">Multifunctional enzyme</keyword>
<dbReference type="GO" id="GO:0005829">
    <property type="term" value="C:cytosol"/>
    <property type="evidence" value="ECO:0007669"/>
    <property type="project" value="TreeGrafter"/>
</dbReference>
<dbReference type="InterPro" id="IPR022998">
    <property type="entry name" value="ThiamineP_synth_TenI"/>
</dbReference>
<reference evidence="11 12" key="1">
    <citation type="submission" date="2018-09" db="EMBL/GenBank/DDBJ databases">
        <title>Phylogeny of the Shewanellaceae, and recommendation for two new genera, Pseudoshewanella and Parashewanella.</title>
        <authorList>
            <person name="Wang G."/>
        </authorList>
    </citation>
    <scope>NUCLEOTIDE SEQUENCE [LARGE SCALE GENOMIC DNA]</scope>
    <source>
        <strain evidence="11 12">C51</strain>
    </source>
</reference>
<dbReference type="Gene3D" id="3.20.20.70">
    <property type="entry name" value="Aldolase class I"/>
    <property type="match status" value="1"/>
</dbReference>
<keyword evidence="12" id="KW-1185">Reference proteome</keyword>
<evidence type="ECO:0000256" key="4">
    <source>
        <dbReference type="ARBA" id="ARBA00022679"/>
    </source>
</evidence>
<dbReference type="Pfam" id="PF02581">
    <property type="entry name" value="TMP-TENI"/>
    <property type="match status" value="1"/>
</dbReference>
<sequence>MTSSQSKTIGRITRPVVWTIAGSDSSGGAGIQADAATINDLNSHACTVVTSVTAQSSVAVDFVEPVYQQMLKQQLNTLNADLPPKAIKIGLLVDQKQIELIAEWLKQKRAIYPDLVVVLDPVLIASSGDILAESKGLDFSPLKGLIDLITPNFFELQQLSEIIVTDKSDIVSAACALSKSLACSVLAKGGDNYEFVDNQLALDFLVCHQVAHCSDNHNNAKFWFASERIDTVNNHGTGCTLSSAIASVSAYGYSILDAVSIAKAYVSRGLNQSYQLGKGPGILARTGWPKDISFFPTITSTQSELVAIKPEGGFKALGIDLDVYPVVGSVELIEDLLKVGCTTVQLRLKAEDLNDKESEWLEAQIVNAIALGKEYKAQVFINDHWQLALKHNAYGIHLGQEDVIGVDLQAISDAGIALGLSSHGTFEALLAYQLQPSYLAIGHIFPTLTKDMPSLPQGLVKLQQNTQLFKGHIPLVTIGGINKDNLSETKATNVDSIAVVRAITQAESPQQAFKELKAMWMEDK</sequence>
<dbReference type="GO" id="GO:0046872">
    <property type="term" value="F:metal ion binding"/>
    <property type="evidence" value="ECO:0007669"/>
    <property type="project" value="UniProtKB-KW"/>
</dbReference>
<dbReference type="PANTHER" id="PTHR20858:SF17">
    <property type="entry name" value="HYDROXYMETHYLPYRIMIDINE_PHOSPHOMETHYLPYRIMIDINE KINASE THI20-RELATED"/>
    <property type="match status" value="1"/>
</dbReference>